<reference evidence="2" key="1">
    <citation type="journal article" date="2020" name="Stud. Mycol.">
        <title>101 Dothideomycetes genomes: a test case for predicting lifestyles and emergence of pathogens.</title>
        <authorList>
            <person name="Haridas S."/>
            <person name="Albert R."/>
            <person name="Binder M."/>
            <person name="Bloem J."/>
            <person name="Labutti K."/>
            <person name="Salamov A."/>
            <person name="Andreopoulos B."/>
            <person name="Baker S."/>
            <person name="Barry K."/>
            <person name="Bills G."/>
            <person name="Bluhm B."/>
            <person name="Cannon C."/>
            <person name="Castanera R."/>
            <person name="Culley D."/>
            <person name="Daum C."/>
            <person name="Ezra D."/>
            <person name="Gonzalez J."/>
            <person name="Henrissat B."/>
            <person name="Kuo A."/>
            <person name="Liang C."/>
            <person name="Lipzen A."/>
            <person name="Lutzoni F."/>
            <person name="Magnuson J."/>
            <person name="Mondo S."/>
            <person name="Nolan M."/>
            <person name="Ohm R."/>
            <person name="Pangilinan J."/>
            <person name="Park H.-J."/>
            <person name="Ramirez L."/>
            <person name="Alfaro M."/>
            <person name="Sun H."/>
            <person name="Tritt A."/>
            <person name="Yoshinaga Y."/>
            <person name="Zwiers L.-H."/>
            <person name="Turgeon B."/>
            <person name="Goodwin S."/>
            <person name="Spatafora J."/>
            <person name="Crous P."/>
            <person name="Grigoriev I."/>
        </authorList>
    </citation>
    <scope>NUCLEOTIDE SEQUENCE</scope>
    <source>
        <strain evidence="2">HMLAC05119</strain>
    </source>
</reference>
<protein>
    <submittedName>
        <fullName evidence="2">Uncharacterized protein</fullName>
    </submittedName>
</protein>
<dbReference type="Proteomes" id="UP000800096">
    <property type="component" value="Unassembled WGS sequence"/>
</dbReference>
<dbReference type="AlphaFoldDB" id="A0A6A5QWS4"/>
<proteinExistence type="predicted"/>
<evidence type="ECO:0000256" key="1">
    <source>
        <dbReference type="SAM" id="MobiDB-lite"/>
    </source>
</evidence>
<organism evidence="2 3">
    <name type="scientific">Ampelomyces quisqualis</name>
    <name type="common">Powdery mildew agent</name>
    <dbReference type="NCBI Taxonomy" id="50730"/>
    <lineage>
        <taxon>Eukaryota</taxon>
        <taxon>Fungi</taxon>
        <taxon>Dikarya</taxon>
        <taxon>Ascomycota</taxon>
        <taxon>Pezizomycotina</taxon>
        <taxon>Dothideomycetes</taxon>
        <taxon>Pleosporomycetidae</taxon>
        <taxon>Pleosporales</taxon>
        <taxon>Pleosporineae</taxon>
        <taxon>Phaeosphaeriaceae</taxon>
        <taxon>Ampelomyces</taxon>
    </lineage>
</organism>
<evidence type="ECO:0000313" key="2">
    <source>
        <dbReference type="EMBL" id="KAF1919883.1"/>
    </source>
</evidence>
<feature type="region of interest" description="Disordered" evidence="1">
    <location>
        <begin position="36"/>
        <end position="58"/>
    </location>
</feature>
<sequence length="162" mass="18410">MAEFNTSTRKPRATPTEPEEFWSNVQDDIRSFQEIGDAQHDARRPGSVAGSFDEEDRDIKMVETPYNSSGRPIEDSWHPFLPVSPCQVMTSPALAPSIDRTYDFEALVDVPSDPESQHLVRRAIERTLNEVLNASEFPELHDVVRAYWDHVEKEMPSPAPSE</sequence>
<gene>
    <name evidence="2" type="ORF">BDU57DRAFT_570019</name>
</gene>
<accession>A0A6A5QWS4</accession>
<evidence type="ECO:0000313" key="3">
    <source>
        <dbReference type="Proteomes" id="UP000800096"/>
    </source>
</evidence>
<feature type="region of interest" description="Disordered" evidence="1">
    <location>
        <begin position="1"/>
        <end position="22"/>
    </location>
</feature>
<dbReference type="EMBL" id="ML979133">
    <property type="protein sequence ID" value="KAF1919883.1"/>
    <property type="molecule type" value="Genomic_DNA"/>
</dbReference>
<name>A0A6A5QWS4_AMPQU</name>
<keyword evidence="3" id="KW-1185">Reference proteome</keyword>